<dbReference type="SUPFAM" id="SSF50685">
    <property type="entry name" value="Barwin-like endoglucanases"/>
    <property type="match status" value="1"/>
</dbReference>
<evidence type="ECO:0000256" key="2">
    <source>
        <dbReference type="SAM" id="SignalP"/>
    </source>
</evidence>
<feature type="chain" id="PRO_5010444659" evidence="2">
    <location>
        <begin position="29"/>
        <end position="224"/>
    </location>
</feature>
<dbReference type="InterPro" id="IPR010611">
    <property type="entry name" value="3D_dom"/>
</dbReference>
<dbReference type="InterPro" id="IPR036779">
    <property type="entry name" value="LysM_dom_sf"/>
</dbReference>
<dbReference type="InterPro" id="IPR036908">
    <property type="entry name" value="RlpA-like_sf"/>
</dbReference>
<dbReference type="Pfam" id="PF01476">
    <property type="entry name" value="LysM"/>
    <property type="match status" value="1"/>
</dbReference>
<feature type="domain" description="LysM" evidence="3">
    <location>
        <begin position="30"/>
        <end position="74"/>
    </location>
</feature>
<dbReference type="PANTHER" id="PTHR39160:SF4">
    <property type="entry name" value="RESUSCITATION-PROMOTING FACTOR RPFB"/>
    <property type="match status" value="1"/>
</dbReference>
<evidence type="ECO:0000256" key="1">
    <source>
        <dbReference type="ARBA" id="ARBA00022729"/>
    </source>
</evidence>
<reference evidence="4 6" key="1">
    <citation type="journal article" date="2016" name="Genome Announc.">
        <title>Draft Genome Sequence of Paenibacillus amylolyticus Heshi-A3, Isolated from Fermented Rice Bran in a Japanese Fermented Seafood Dish.</title>
        <authorList>
            <person name="Akuzawa S."/>
            <person name="Nagaoka J."/>
            <person name="Kanekatsu M."/>
            <person name="Kubota E."/>
            <person name="Ohtake R."/>
            <person name="Suzuki T."/>
            <person name="Kanesaki Y."/>
        </authorList>
    </citation>
    <scope>NUCLEOTIDE SEQUENCE [LARGE SCALE GENOMIC DNA]</scope>
    <source>
        <strain evidence="4 6">Heshi-A3</strain>
    </source>
</reference>
<dbReference type="RefSeq" id="WP_062834860.1">
    <property type="nucleotide sequence ID" value="NZ_BCNV01000001.1"/>
</dbReference>
<reference evidence="6" key="2">
    <citation type="submission" date="2016-01" db="EMBL/GenBank/DDBJ databases">
        <title>Draft Genome Sequence of Paenibacillus amylolyticus Heshi-A3 that Was Isolated from Fermented Rice Bran with Aging Salted Mackerel, Which Was Named Heshiko as Traditional Fermented Seafood in Japan.</title>
        <authorList>
            <person name="Akuzawa S."/>
            <person name="Nakagawa J."/>
            <person name="Kanekatsu T."/>
            <person name="Kubota E."/>
            <person name="Ohtake R."/>
            <person name="Suzuki T."/>
            <person name="Kanesaki Y."/>
        </authorList>
    </citation>
    <scope>NUCLEOTIDE SEQUENCE [LARGE SCALE GENOMIC DNA]</scope>
    <source>
        <strain evidence="6">Heshi-A3</strain>
    </source>
</reference>
<dbReference type="InterPro" id="IPR051933">
    <property type="entry name" value="Resuscitation_pf_RpfB"/>
</dbReference>
<dbReference type="Gene3D" id="3.10.350.10">
    <property type="entry name" value="LysM domain"/>
    <property type="match status" value="1"/>
</dbReference>
<dbReference type="AlphaFoldDB" id="A0A100VLW4"/>
<evidence type="ECO:0000313" key="4">
    <source>
        <dbReference type="EMBL" id="GAS82291.1"/>
    </source>
</evidence>
<gene>
    <name evidence="5" type="ORF">BK131_10815</name>
    <name evidence="4" type="ORF">PAHA3_2365</name>
</gene>
<dbReference type="SMART" id="SM00257">
    <property type="entry name" value="LysM"/>
    <property type="match status" value="1"/>
</dbReference>
<dbReference type="OrthoDB" id="9798935at2"/>
<dbReference type="GO" id="GO:0009254">
    <property type="term" value="P:peptidoglycan turnover"/>
    <property type="evidence" value="ECO:0007669"/>
    <property type="project" value="InterPro"/>
</dbReference>
<feature type="signal peptide" evidence="2">
    <location>
        <begin position="1"/>
        <end position="28"/>
    </location>
</feature>
<organism evidence="4 6">
    <name type="scientific">Paenibacillus amylolyticus</name>
    <dbReference type="NCBI Taxonomy" id="1451"/>
    <lineage>
        <taxon>Bacteria</taxon>
        <taxon>Bacillati</taxon>
        <taxon>Bacillota</taxon>
        <taxon>Bacilli</taxon>
        <taxon>Bacillales</taxon>
        <taxon>Paenibacillaceae</taxon>
        <taxon>Paenibacillus</taxon>
    </lineage>
</organism>
<dbReference type="SUPFAM" id="SSF54106">
    <property type="entry name" value="LysM domain"/>
    <property type="match status" value="1"/>
</dbReference>
<name>A0A100VLW4_PAEAM</name>
<dbReference type="InterPro" id="IPR018392">
    <property type="entry name" value="LysM"/>
</dbReference>
<evidence type="ECO:0000313" key="7">
    <source>
        <dbReference type="Proteomes" id="UP000187134"/>
    </source>
</evidence>
<dbReference type="Proteomes" id="UP000069697">
    <property type="component" value="Unassembled WGS sequence"/>
</dbReference>
<dbReference type="EMBL" id="BCNV01000001">
    <property type="protein sequence ID" value="GAS82291.1"/>
    <property type="molecule type" value="Genomic_DNA"/>
</dbReference>
<comment type="caution">
    <text evidence="4">The sequence shown here is derived from an EMBL/GenBank/DDBJ whole genome shotgun (WGS) entry which is preliminary data.</text>
</comment>
<dbReference type="Pfam" id="PF06725">
    <property type="entry name" value="3D"/>
    <property type="match status" value="1"/>
</dbReference>
<proteinExistence type="predicted"/>
<dbReference type="CDD" id="cd14667">
    <property type="entry name" value="3D_containing_proteins"/>
    <property type="match status" value="1"/>
</dbReference>
<dbReference type="GO" id="GO:0019867">
    <property type="term" value="C:outer membrane"/>
    <property type="evidence" value="ECO:0007669"/>
    <property type="project" value="InterPro"/>
</dbReference>
<dbReference type="CDD" id="cd00118">
    <property type="entry name" value="LysM"/>
    <property type="match status" value="1"/>
</dbReference>
<dbReference type="EMBL" id="MRTJ01000002">
    <property type="protein sequence ID" value="OMF15361.1"/>
    <property type="molecule type" value="Genomic_DNA"/>
</dbReference>
<keyword evidence="1 2" id="KW-0732">Signal</keyword>
<dbReference type="PANTHER" id="PTHR39160">
    <property type="entry name" value="CELL WALL-BINDING PROTEIN YOCH"/>
    <property type="match status" value="1"/>
</dbReference>
<evidence type="ECO:0000259" key="3">
    <source>
        <dbReference type="PROSITE" id="PS51782"/>
    </source>
</evidence>
<dbReference type="Proteomes" id="UP000187134">
    <property type="component" value="Unassembled WGS sequence"/>
</dbReference>
<dbReference type="GO" id="GO:0004553">
    <property type="term" value="F:hydrolase activity, hydrolyzing O-glycosyl compounds"/>
    <property type="evidence" value="ECO:0007669"/>
    <property type="project" value="InterPro"/>
</dbReference>
<evidence type="ECO:0000313" key="5">
    <source>
        <dbReference type="EMBL" id="OMF15361.1"/>
    </source>
</evidence>
<dbReference type="Gene3D" id="2.40.40.10">
    <property type="entry name" value="RlpA-like domain"/>
    <property type="match status" value="1"/>
</dbReference>
<protein>
    <submittedName>
        <fullName evidence="4">3D domain-containing protein</fullName>
    </submittedName>
</protein>
<evidence type="ECO:0000313" key="6">
    <source>
        <dbReference type="Proteomes" id="UP000069697"/>
    </source>
</evidence>
<dbReference type="InterPro" id="IPR059180">
    <property type="entry name" value="3D_YorM"/>
</dbReference>
<sequence>MINKKRIAKTAVALLTTAMLIQAVPAHADSVHVAKEGDTFYTLSKQYGVALNTLVKANNDISPYNIYGGLKITIPGKANNVAAAAATESKTQAKTVTTASLDVNADNKVVQAWGKTFDYSKAVNVKATAYSADPSENGGWGAVDYFGNDLELGTIAVDPSVIPLGTKVLVTGHSHPGLPKQAFVATARDVGGAIKGHRIDIFIPGSKQSVSTFGFQDIELYILK</sequence>
<reference evidence="5 7" key="3">
    <citation type="submission" date="2016-11" db="EMBL/GenBank/DDBJ databases">
        <title>Paenibacillus species isolates.</title>
        <authorList>
            <person name="Beno S.M."/>
        </authorList>
    </citation>
    <scope>NUCLEOTIDE SEQUENCE [LARGE SCALE GENOMIC DNA]</scope>
    <source>
        <strain evidence="5 7">FSL H8-0246</strain>
    </source>
</reference>
<accession>A0A100VLW4</accession>
<dbReference type="PROSITE" id="PS51782">
    <property type="entry name" value="LYSM"/>
    <property type="match status" value="1"/>
</dbReference>